<dbReference type="Gene3D" id="2.60.120.260">
    <property type="entry name" value="Galactose-binding domain-like"/>
    <property type="match status" value="1"/>
</dbReference>
<proteinExistence type="predicted"/>
<keyword evidence="1" id="KW-0732">Signal</keyword>
<evidence type="ECO:0000313" key="3">
    <source>
        <dbReference type="RefSeq" id="XP_047736206.1"/>
    </source>
</evidence>
<dbReference type="RefSeq" id="XP_047736206.1">
    <property type="nucleotide sequence ID" value="XM_047880250.1"/>
</dbReference>
<protein>
    <submittedName>
        <fullName evidence="3">Uncharacterized protein LOC125177807</fullName>
    </submittedName>
</protein>
<evidence type="ECO:0000313" key="2">
    <source>
        <dbReference type="Proteomes" id="UP000694843"/>
    </source>
</evidence>
<dbReference type="GeneID" id="125177807"/>
<sequence>MKIKFSELNVQAFAVLLVLLRDAQSSNTIEGTYQKFALANETRLRSVCPPALFPLPPQRQVQQTVLCYSFCIRENTCTIFSVSDDVCSVWSFQTDQSYEAVTFPEPTVVAYWPKRTAPVTAVDVAMGKPVMTAGFATGHSPAAMLTGGTTCYSTAGDCFCSPNTDNWLVVDLQQSLPVRKVVITGPPASDAFYYTDISVRAGNTGGAADQKIFQTQSATPPGYKQYTIAIASGDIRYIRMQYEPASGAICLCKLQAFL</sequence>
<dbReference type="OrthoDB" id="6394394at2759"/>
<dbReference type="Proteomes" id="UP000694843">
    <property type="component" value="Unplaced"/>
</dbReference>
<gene>
    <name evidence="3" type="primary">LOC125177807</name>
</gene>
<dbReference type="InterPro" id="IPR008979">
    <property type="entry name" value="Galactose-bd-like_sf"/>
</dbReference>
<name>A0A979FHY7_HYAAZ</name>
<feature type="chain" id="PRO_5038113117" evidence="1">
    <location>
        <begin position="26"/>
        <end position="258"/>
    </location>
</feature>
<dbReference type="AlphaFoldDB" id="A0A979FHY7"/>
<dbReference type="Pfam" id="PF22633">
    <property type="entry name" value="F5_F8_type_C_2"/>
    <property type="match status" value="1"/>
</dbReference>
<reference evidence="3" key="1">
    <citation type="submission" date="2025-08" db="UniProtKB">
        <authorList>
            <consortium name="RefSeq"/>
        </authorList>
    </citation>
    <scope>IDENTIFICATION</scope>
    <source>
        <tissue evidence="3">Whole organism</tissue>
    </source>
</reference>
<feature type="signal peptide" evidence="1">
    <location>
        <begin position="1"/>
        <end position="25"/>
    </location>
</feature>
<keyword evidence="2" id="KW-1185">Reference proteome</keyword>
<dbReference type="KEGG" id="hazt:125177807"/>
<dbReference type="SUPFAM" id="SSF49785">
    <property type="entry name" value="Galactose-binding domain-like"/>
    <property type="match status" value="1"/>
</dbReference>
<evidence type="ECO:0000256" key="1">
    <source>
        <dbReference type="SAM" id="SignalP"/>
    </source>
</evidence>
<organism evidence="2 3">
    <name type="scientific">Hyalella azteca</name>
    <name type="common">Amphipod</name>
    <dbReference type="NCBI Taxonomy" id="294128"/>
    <lineage>
        <taxon>Eukaryota</taxon>
        <taxon>Metazoa</taxon>
        <taxon>Ecdysozoa</taxon>
        <taxon>Arthropoda</taxon>
        <taxon>Crustacea</taxon>
        <taxon>Multicrustacea</taxon>
        <taxon>Malacostraca</taxon>
        <taxon>Eumalacostraca</taxon>
        <taxon>Peracarida</taxon>
        <taxon>Amphipoda</taxon>
        <taxon>Senticaudata</taxon>
        <taxon>Talitrida</taxon>
        <taxon>Talitroidea</taxon>
        <taxon>Hyalellidae</taxon>
        <taxon>Hyalella</taxon>
    </lineage>
</organism>
<accession>A0A979FHY7</accession>